<feature type="compositionally biased region" description="Acidic residues" evidence="3">
    <location>
        <begin position="375"/>
        <end position="393"/>
    </location>
</feature>
<evidence type="ECO:0000313" key="6">
    <source>
        <dbReference type="Proteomes" id="UP000471633"/>
    </source>
</evidence>
<evidence type="ECO:0000256" key="3">
    <source>
        <dbReference type="SAM" id="MobiDB-lite"/>
    </source>
</evidence>
<dbReference type="GO" id="GO:0016301">
    <property type="term" value="F:kinase activity"/>
    <property type="evidence" value="ECO:0007669"/>
    <property type="project" value="UniProtKB-KW"/>
</dbReference>
<evidence type="ECO:0000259" key="4">
    <source>
        <dbReference type="PROSITE" id="PS50222"/>
    </source>
</evidence>
<feature type="region of interest" description="Disordered" evidence="3">
    <location>
        <begin position="1"/>
        <end position="26"/>
    </location>
</feature>
<feature type="region of interest" description="Disordered" evidence="3">
    <location>
        <begin position="1375"/>
        <end position="1403"/>
    </location>
</feature>
<reference evidence="5" key="3">
    <citation type="submission" date="2021-06" db="EMBL/GenBank/DDBJ databases">
        <title>Chromosome-level genome assembly for S. haematobium.</title>
        <authorList>
            <person name="Stroehlein A.J."/>
        </authorList>
    </citation>
    <scope>NUCLEOTIDE SEQUENCE</scope>
</reference>
<dbReference type="Pfam" id="PF13499">
    <property type="entry name" value="EF-hand_7"/>
    <property type="match status" value="1"/>
</dbReference>
<evidence type="ECO:0000256" key="1">
    <source>
        <dbReference type="ARBA" id="ARBA00022837"/>
    </source>
</evidence>
<accession>A0A922LIL2</accession>
<feature type="compositionally biased region" description="Low complexity" evidence="3">
    <location>
        <begin position="947"/>
        <end position="970"/>
    </location>
</feature>
<feature type="compositionally biased region" description="Polar residues" evidence="3">
    <location>
        <begin position="627"/>
        <end position="639"/>
    </location>
</feature>
<keyword evidence="6" id="KW-1185">Reference proteome</keyword>
<feature type="compositionally biased region" description="Low complexity" evidence="3">
    <location>
        <begin position="640"/>
        <end position="653"/>
    </location>
</feature>
<proteinExistence type="predicted"/>
<sequence length="1871" mass="211278">MASNFHDMSDIQCVDQKSSGSDSSSTGEEERLRQLFLSCDSNNDGCLDCEDLYNMCKKLNMAECAEEIINTLGANTKGCITFDEFLSCREKVFQMQTEADNIYFSRSGLPHHLNYKQPGFSWPVYTTGKLHTEVKNNGQEVNENSVRKMNENVNLESSASETSLVNSGAEYDSGAQDLCGEPQSLHLLMQRDFPDLYKIIFPLPLNSIRNNFENDTMTNEFDLLSVTNMDNSTKDLQNQKRTNAINIQPVDKLSNLPRHIEAESFGIKSKEVESNHFLDNVRHLFECANTLHVQRTAQLRSEIRDLSHRLQGLQTSRDMNYREVQRLQREKEQLRNELTNQVSRYEDRLTELHSVIAELRRRLEHSESNIIHEVEEFEENDGDDDDNDNDEVNDNNVLINYKSDRKSRNSKLSLLNTFNTNNINDYSTNQYELDKEISGNSDTSVDVIMDGDDDDDNVEDVVSPSNDTTNDRLNKSIGIVRHYQQSQPTSHKFLMQTANLTYDRLDQNHELACLVSNNNNNNVNTEGVSKNYNHDLCIKYETILSHMQAQLTCVIEERDMLANQLNELTETNKSLLPNSTIQTSTIVTESVSSSLPVSTPTVSTISEIVGLKSCSISHPIMGLNRSVQMKSNNNDNSNLSYPPTSSRPTPSTTGFSVSKQQTNVDNNIVNQLHKTISSEHLNYNQVTSTTTTTTTTTKSSIATFTTNTTMTTQINSNVYDLPEPEWITKLLKQYYEYNITHNKQNIPCSLFGNELYSPTTTTTTNATNDGVGRTGTATGTGTNHSANNLNYCTNITGILPFDFEQFLFDQFDYEELCTDSMNIPIQFTPNTLMLFLISLANFTPYTRLSDIAKCAQLTLYRLLTRLVRYQTDCLVLQANLTEIKLNADQMQCQLNQIESNYSIMNRAIQISESALEISDCLNQLYSTELAVTIFRQSQNNQMLKHPFSTISSSTSSSSFHGHSKSSQLHQSQHHQQLKRYNNSQQISVTTSPYQLYSSIGSSEEHDLLNNATNTTNNTTAGVGQQQQIFSMNHFNLHNLKSLRQQVEFLAYTILDKYETSDGGYEKILPTSLSNLTNINMTTTSVNGNVSTVNSTNLSQLHCYQHIQHSSQSPISPGLCSMQSVITSSNSLLDNSNTTNNNNSNSVYANSWYVSLNRNKLNTIQCLPNEMNEHLHGQQSLMNPNQLPSISLNSTIGSNPSITYQQRQYNHVRLNNNLQLINPQLRSFVKGNTNRNINENGLNGSGDGFGWETPDSGAGSSSINEISSQHHPHQQQHQRQQSGYLLNPSSLFLSSSTSSLLFGHYYQTYGEIIQNNTTNKVNNQSDLFIFNTLLDNLPPLWTLFTKTSTSFYESDLDSSDSSDLPGNIIKTTDLSKHITPPPLPPHHHHQQQQHHSSMNGQLISQLPPISSSQQLSNWSRLEERKLRTIYYQLIHTYKRLQSMLIDMPNTYQLVIPNDRNEIGEKTKTTNDVIDHDQNISTTRFVSVGSTQQQMNLDQQNSITMNSLRNLPLAVFLENSVLLQELCCIKEECADLKIRVYLLEKELRANRLTLDSRTVAERALRAHLDALIIEQNNQYSILNDNKLKLSQTTTMATSTTTTTTATTTTGTGITTTLTNQSIQNINQNEIVLLRGQVKNLLQALEALRSSTEIQQIQSEELVNDLKRANSALIKAFDKIKHKFTTRIKKLEDQLNSMHSIPSSTCSTSCHTTTNTTNTTTTSCSSTTTTHHNYLSNTFKGCMIEHHNINEISKASIILNDMNNVNINSQIHPIYPVQSALQQQPVITTSTYSLNIPSIIDCNRNLSSIPTSHIPPIPQHQHQQHPLHHQQDHHYYPQIKQQPMTLNTSQLRTTPLSTNSLSQQFSNLKHFPTH</sequence>
<feature type="compositionally biased region" description="Polar residues" evidence="3">
    <location>
        <begin position="1257"/>
        <end position="1266"/>
    </location>
</feature>
<dbReference type="PROSITE" id="PS00018">
    <property type="entry name" value="EF_HAND_1"/>
    <property type="match status" value="1"/>
</dbReference>
<dbReference type="SUPFAM" id="SSF47473">
    <property type="entry name" value="EF-hand"/>
    <property type="match status" value="1"/>
</dbReference>
<feature type="region of interest" description="Disordered" evidence="3">
    <location>
        <begin position="627"/>
        <end position="656"/>
    </location>
</feature>
<reference evidence="5" key="2">
    <citation type="journal article" date="2019" name="Gigascience">
        <title>High-quality Schistosoma haematobium genome achieved by single-molecule and long-range sequencing.</title>
        <authorList>
            <person name="Stroehlein A.J."/>
            <person name="Korhonen P.K."/>
            <person name="Chong T.M."/>
            <person name="Lim Y.L."/>
            <person name="Chan K.G."/>
            <person name="Webster B."/>
            <person name="Rollinson D."/>
            <person name="Brindley P.J."/>
            <person name="Gasser R.B."/>
            <person name="Young N.D."/>
        </authorList>
    </citation>
    <scope>NUCLEOTIDE SEQUENCE</scope>
</reference>
<comment type="caution">
    <text evidence="5">The sequence shown here is derived from an EMBL/GenBank/DDBJ whole genome shotgun (WGS) entry which is preliminary data.</text>
</comment>
<feature type="coiled-coil region" evidence="2">
    <location>
        <begin position="880"/>
        <end position="907"/>
    </location>
</feature>
<dbReference type="PANTHER" id="PTHR23347:SF6">
    <property type="entry name" value="FI17904P1"/>
    <property type="match status" value="1"/>
</dbReference>
<keyword evidence="5" id="KW-0808">Transferase</keyword>
<gene>
    <name evidence="5" type="primary">DBF2</name>
    <name evidence="5" type="ORF">MS3_00000001</name>
</gene>
<dbReference type="InterPro" id="IPR040171">
    <property type="entry name" value="USBP1-like"/>
</dbReference>
<dbReference type="GO" id="GO:0005509">
    <property type="term" value="F:calcium ion binding"/>
    <property type="evidence" value="ECO:0007669"/>
    <property type="project" value="InterPro"/>
</dbReference>
<feature type="region of interest" description="Disordered" evidence="3">
    <location>
        <begin position="947"/>
        <end position="979"/>
    </location>
</feature>
<keyword evidence="1" id="KW-0106">Calcium</keyword>
<reference evidence="5" key="1">
    <citation type="journal article" date="2012" name="Nat. Genet.">
        <title>Whole-genome sequence of Schistosoma haematobium.</title>
        <authorList>
            <person name="Young N.D."/>
            <person name="Jex A.R."/>
            <person name="Li B."/>
            <person name="Liu S."/>
            <person name="Yang L."/>
            <person name="Xiong Z."/>
            <person name="Li Y."/>
            <person name="Cantacessi C."/>
            <person name="Hall R.S."/>
            <person name="Xu X."/>
            <person name="Chen F."/>
            <person name="Wu X."/>
            <person name="Zerlotini A."/>
            <person name="Oliveira G."/>
            <person name="Hofmann A."/>
            <person name="Zhang G."/>
            <person name="Fang X."/>
            <person name="Kang Y."/>
            <person name="Campbell B.E."/>
            <person name="Loukas A."/>
            <person name="Ranganathan S."/>
            <person name="Rollinson D."/>
            <person name="Rinaldi G."/>
            <person name="Brindley P.J."/>
            <person name="Yang H."/>
            <person name="Wang J."/>
            <person name="Wang J."/>
            <person name="Gasser R.B."/>
        </authorList>
    </citation>
    <scope>NUCLEOTIDE SEQUENCE</scope>
</reference>
<feature type="region of interest" description="Disordered" evidence="3">
    <location>
        <begin position="1810"/>
        <end position="1829"/>
    </location>
</feature>
<dbReference type="GeneID" id="24596124"/>
<dbReference type="InterPro" id="IPR018247">
    <property type="entry name" value="EF_Hand_1_Ca_BS"/>
</dbReference>
<evidence type="ECO:0000256" key="2">
    <source>
        <dbReference type="SAM" id="Coils"/>
    </source>
</evidence>
<dbReference type="RefSeq" id="XP_051068629.1">
    <property type="nucleotide sequence ID" value="XM_051207942.1"/>
</dbReference>
<feature type="region of interest" description="Disordered" evidence="3">
    <location>
        <begin position="373"/>
        <end position="394"/>
    </location>
</feature>
<dbReference type="InterPro" id="IPR002048">
    <property type="entry name" value="EF_hand_dom"/>
</dbReference>
<name>A0A922LIL2_SCHHA</name>
<dbReference type="Gene3D" id="1.10.238.10">
    <property type="entry name" value="EF-hand"/>
    <property type="match status" value="1"/>
</dbReference>
<dbReference type="Proteomes" id="UP000471633">
    <property type="component" value="Unassembled WGS sequence"/>
</dbReference>
<reference evidence="5" key="4">
    <citation type="journal article" date="2022" name="PLoS Pathog.">
        <title>Chromosome-level genome of Schistosoma haematobium underpins genome-wide explorations of molecular variation.</title>
        <authorList>
            <person name="Stroehlein A.J."/>
            <person name="Korhonen P.K."/>
            <person name="Lee V.V."/>
            <person name="Ralph S.A."/>
            <person name="Mentink-Kane M."/>
            <person name="You H."/>
            <person name="McManus D.P."/>
            <person name="Tchuente L.T."/>
            <person name="Stothard J.R."/>
            <person name="Kaur P."/>
            <person name="Dudchenko O."/>
            <person name="Aiden E.L."/>
            <person name="Yang B."/>
            <person name="Yang H."/>
            <person name="Emery A.M."/>
            <person name="Webster B.L."/>
            <person name="Brindley P.J."/>
            <person name="Rollinson D."/>
            <person name="Chang B.C.H."/>
            <person name="Gasser R.B."/>
            <person name="Young N.D."/>
        </authorList>
    </citation>
    <scope>NUCLEOTIDE SEQUENCE</scope>
</reference>
<dbReference type="PROSITE" id="PS50222">
    <property type="entry name" value="EF_HAND_2"/>
    <property type="match status" value="1"/>
</dbReference>
<evidence type="ECO:0000313" key="5">
    <source>
        <dbReference type="EMBL" id="KAH9586782.1"/>
    </source>
</evidence>
<organism evidence="5 6">
    <name type="scientific">Schistosoma haematobium</name>
    <name type="common">Blood fluke</name>
    <dbReference type="NCBI Taxonomy" id="6185"/>
    <lineage>
        <taxon>Eukaryota</taxon>
        <taxon>Metazoa</taxon>
        <taxon>Spiralia</taxon>
        <taxon>Lophotrochozoa</taxon>
        <taxon>Platyhelminthes</taxon>
        <taxon>Trematoda</taxon>
        <taxon>Digenea</taxon>
        <taxon>Strigeidida</taxon>
        <taxon>Schistosomatoidea</taxon>
        <taxon>Schistosomatidae</taxon>
        <taxon>Schistosoma</taxon>
    </lineage>
</organism>
<dbReference type="KEGG" id="shx:MS3_00000001"/>
<feature type="region of interest" description="Disordered" evidence="3">
    <location>
        <begin position="1235"/>
        <end position="1280"/>
    </location>
</feature>
<protein>
    <submittedName>
        <fullName evidence="5">Serine/threonine-protein kinase dbf2</fullName>
    </submittedName>
</protein>
<feature type="domain" description="EF-hand" evidence="4">
    <location>
        <begin position="27"/>
        <end position="62"/>
    </location>
</feature>
<dbReference type="PANTHER" id="PTHR23347">
    <property type="entry name" value="COLORECTAL MUTANT CANCER PROTEIN MCC PROTEIN -RELATED"/>
    <property type="match status" value="1"/>
</dbReference>
<dbReference type="CTD" id="24596124"/>
<dbReference type="InterPro" id="IPR011992">
    <property type="entry name" value="EF-hand-dom_pair"/>
</dbReference>
<keyword evidence="2" id="KW-0175">Coiled coil</keyword>
<keyword evidence="5" id="KW-0418">Kinase</keyword>
<dbReference type="EMBL" id="AMPZ03000003">
    <property type="protein sequence ID" value="KAH9586782.1"/>
    <property type="molecule type" value="Genomic_DNA"/>
</dbReference>